<comment type="similarity">
    <text evidence="1">Belongs to the sulfatase family.</text>
</comment>
<keyword evidence="4" id="KW-0106">Calcium</keyword>
<feature type="signal peptide" evidence="5">
    <location>
        <begin position="1"/>
        <end position="24"/>
    </location>
</feature>
<gene>
    <name evidence="7" type="ORF">ACFQY0_11825</name>
</gene>
<evidence type="ECO:0000256" key="1">
    <source>
        <dbReference type="ARBA" id="ARBA00008779"/>
    </source>
</evidence>
<evidence type="ECO:0000256" key="5">
    <source>
        <dbReference type="SAM" id="SignalP"/>
    </source>
</evidence>
<name>A0ABW2L828_9BACT</name>
<dbReference type="InterPro" id="IPR017850">
    <property type="entry name" value="Alkaline_phosphatase_core_sf"/>
</dbReference>
<keyword evidence="3" id="KW-0378">Hydrolase</keyword>
<keyword evidence="2" id="KW-0479">Metal-binding</keyword>
<dbReference type="CDD" id="cd16143">
    <property type="entry name" value="ARS_like"/>
    <property type="match status" value="1"/>
</dbReference>
<dbReference type="SUPFAM" id="SSF53649">
    <property type="entry name" value="Alkaline phosphatase-like"/>
    <property type="match status" value="1"/>
</dbReference>
<evidence type="ECO:0000313" key="7">
    <source>
        <dbReference type="EMBL" id="MFC7337869.1"/>
    </source>
</evidence>
<dbReference type="Proteomes" id="UP001596472">
    <property type="component" value="Unassembled WGS sequence"/>
</dbReference>
<keyword evidence="5" id="KW-0732">Signal</keyword>
<evidence type="ECO:0000313" key="8">
    <source>
        <dbReference type="Proteomes" id="UP001596472"/>
    </source>
</evidence>
<dbReference type="InterPro" id="IPR024607">
    <property type="entry name" value="Sulfatase_CS"/>
</dbReference>
<dbReference type="RefSeq" id="WP_379712575.1">
    <property type="nucleotide sequence ID" value="NZ_JBHTBS010000005.1"/>
</dbReference>
<protein>
    <submittedName>
        <fullName evidence="7">Sulfatase-like hydrolase/transferase</fullName>
    </submittedName>
</protein>
<evidence type="ECO:0000256" key="2">
    <source>
        <dbReference type="ARBA" id="ARBA00022723"/>
    </source>
</evidence>
<dbReference type="Pfam" id="PF00884">
    <property type="entry name" value="Sulfatase"/>
    <property type="match status" value="1"/>
</dbReference>
<accession>A0ABW2L828</accession>
<dbReference type="InterPro" id="IPR050738">
    <property type="entry name" value="Sulfatase"/>
</dbReference>
<dbReference type="PROSITE" id="PS00149">
    <property type="entry name" value="SULFATASE_2"/>
    <property type="match status" value="1"/>
</dbReference>
<sequence length="483" mass="53077">MNPCQRSFQLLAALLLTPLTVVHAEEIVTKPNIVLIVADDLGYGDLSCYGATLIDTPNIDRLASQGKRFTDAHAAATVCSPSRYAILTGRSPWRLGKKGNGYRIEPGRVTMASLLKDEGYRSAAIGKWHLGYSKDWNKPPIKGPLEVGFDYHFGVPQNHNDNTRCFIENHDIVGREPGVPYRIVDDKDFPEGLAEPRIEDQVDSTLTAKAIDFIRRNAERPFFLYFTPTAPHTHITPAAKFRGTSKAGLLGDYVQELDHHVGDILGTLDELKLTDNTLVIFTSDNGGSYKDFKGTSGTKLNLASEEGDILNKYQTAKEDAKKMGHSTNGIWRDGKGHPEEGGHRISFIARWPGKIPAGTTSDYTLNLADLMATSADIVAAELPKDAAEDSISILPRLLEKQDAPAVPRTIYVQGDTQNDAIAICSGRWKMIAGKGSKSVPPVQLYDLHNDPSELKNLAKQNPELVQRMLAGLEKARKDGRTRP</sequence>
<dbReference type="EMBL" id="JBHTBS010000005">
    <property type="protein sequence ID" value="MFC7337869.1"/>
    <property type="molecule type" value="Genomic_DNA"/>
</dbReference>
<keyword evidence="8" id="KW-1185">Reference proteome</keyword>
<comment type="caution">
    <text evidence="7">The sequence shown here is derived from an EMBL/GenBank/DDBJ whole genome shotgun (WGS) entry which is preliminary data.</text>
</comment>
<dbReference type="PANTHER" id="PTHR42693">
    <property type="entry name" value="ARYLSULFATASE FAMILY MEMBER"/>
    <property type="match status" value="1"/>
</dbReference>
<dbReference type="Gene3D" id="3.30.1120.10">
    <property type="match status" value="1"/>
</dbReference>
<evidence type="ECO:0000259" key="6">
    <source>
        <dbReference type="Pfam" id="PF00884"/>
    </source>
</evidence>
<dbReference type="PANTHER" id="PTHR42693:SF53">
    <property type="entry name" value="ENDO-4-O-SULFATASE"/>
    <property type="match status" value="1"/>
</dbReference>
<feature type="chain" id="PRO_5045418321" evidence="5">
    <location>
        <begin position="25"/>
        <end position="483"/>
    </location>
</feature>
<reference evidence="8" key="1">
    <citation type="journal article" date="2019" name="Int. J. Syst. Evol. Microbiol.">
        <title>The Global Catalogue of Microorganisms (GCM) 10K type strain sequencing project: providing services to taxonomists for standard genome sequencing and annotation.</title>
        <authorList>
            <consortium name="The Broad Institute Genomics Platform"/>
            <consortium name="The Broad Institute Genome Sequencing Center for Infectious Disease"/>
            <person name="Wu L."/>
            <person name="Ma J."/>
        </authorList>
    </citation>
    <scope>NUCLEOTIDE SEQUENCE [LARGE SCALE GENOMIC DNA]</scope>
    <source>
        <strain evidence="8">CGMCC 4.1467</strain>
    </source>
</reference>
<dbReference type="InterPro" id="IPR000917">
    <property type="entry name" value="Sulfatase_N"/>
</dbReference>
<evidence type="ECO:0000256" key="3">
    <source>
        <dbReference type="ARBA" id="ARBA00022801"/>
    </source>
</evidence>
<proteinExistence type="inferred from homology"/>
<evidence type="ECO:0000256" key="4">
    <source>
        <dbReference type="ARBA" id="ARBA00022837"/>
    </source>
</evidence>
<organism evidence="7 8">
    <name type="scientific">Haloferula chungangensis</name>
    <dbReference type="NCBI Taxonomy" id="1048331"/>
    <lineage>
        <taxon>Bacteria</taxon>
        <taxon>Pseudomonadati</taxon>
        <taxon>Verrucomicrobiota</taxon>
        <taxon>Verrucomicrobiia</taxon>
        <taxon>Verrucomicrobiales</taxon>
        <taxon>Verrucomicrobiaceae</taxon>
        <taxon>Haloferula</taxon>
    </lineage>
</organism>
<feature type="domain" description="Sulfatase N-terminal" evidence="6">
    <location>
        <begin position="31"/>
        <end position="377"/>
    </location>
</feature>
<dbReference type="Gene3D" id="3.40.720.10">
    <property type="entry name" value="Alkaline Phosphatase, subunit A"/>
    <property type="match status" value="1"/>
</dbReference>